<proteinExistence type="predicted"/>
<feature type="compositionally biased region" description="Low complexity" evidence="1">
    <location>
        <begin position="1"/>
        <end position="12"/>
    </location>
</feature>
<feature type="non-terminal residue" evidence="2">
    <location>
        <position position="114"/>
    </location>
</feature>
<feature type="non-terminal residue" evidence="2">
    <location>
        <position position="1"/>
    </location>
</feature>
<comment type="caution">
    <text evidence="2">The sequence shown here is derived from an EMBL/GenBank/DDBJ whole genome shotgun (WGS) entry which is preliminary data.</text>
</comment>
<feature type="compositionally biased region" description="Basic and acidic residues" evidence="1">
    <location>
        <begin position="16"/>
        <end position="32"/>
    </location>
</feature>
<accession>A0A699VT63</accession>
<feature type="region of interest" description="Disordered" evidence="1">
    <location>
        <begin position="1"/>
        <end position="33"/>
    </location>
</feature>
<reference evidence="2" key="1">
    <citation type="journal article" date="2019" name="Sci. Rep.">
        <title>Draft genome of Tanacetum cinerariifolium, the natural source of mosquito coil.</title>
        <authorList>
            <person name="Yamashiro T."/>
            <person name="Shiraishi A."/>
            <person name="Satake H."/>
            <person name="Nakayama K."/>
        </authorList>
    </citation>
    <scope>NUCLEOTIDE SEQUENCE</scope>
</reference>
<organism evidence="2">
    <name type="scientific">Tanacetum cinerariifolium</name>
    <name type="common">Dalmatian daisy</name>
    <name type="synonym">Chrysanthemum cinerariifolium</name>
    <dbReference type="NCBI Taxonomy" id="118510"/>
    <lineage>
        <taxon>Eukaryota</taxon>
        <taxon>Viridiplantae</taxon>
        <taxon>Streptophyta</taxon>
        <taxon>Embryophyta</taxon>
        <taxon>Tracheophyta</taxon>
        <taxon>Spermatophyta</taxon>
        <taxon>Magnoliopsida</taxon>
        <taxon>eudicotyledons</taxon>
        <taxon>Gunneridae</taxon>
        <taxon>Pentapetalae</taxon>
        <taxon>asterids</taxon>
        <taxon>campanulids</taxon>
        <taxon>Asterales</taxon>
        <taxon>Asteraceae</taxon>
        <taxon>Asteroideae</taxon>
        <taxon>Anthemideae</taxon>
        <taxon>Anthemidinae</taxon>
        <taxon>Tanacetum</taxon>
    </lineage>
</organism>
<protein>
    <submittedName>
        <fullName evidence="2">Uncharacterized protein</fullName>
    </submittedName>
</protein>
<name>A0A699VT63_TANCI</name>
<dbReference type="EMBL" id="BKCJ011472732">
    <property type="protein sequence ID" value="GFD36506.1"/>
    <property type="molecule type" value="Genomic_DNA"/>
</dbReference>
<evidence type="ECO:0000256" key="1">
    <source>
        <dbReference type="SAM" id="MobiDB-lite"/>
    </source>
</evidence>
<dbReference type="AlphaFoldDB" id="A0A699VT63"/>
<evidence type="ECO:0000313" key="2">
    <source>
        <dbReference type="EMBL" id="GFD36506.1"/>
    </source>
</evidence>
<sequence>PESEVNVSPSSSAQPKKQDDKKKRDAKGKSHVESFTGYTDFSAKLKDCSNNNINEVNVADASQLFDDHDMPGLENISYSDDKDNVGAEANFNNLETSIIVSAIPTIRVHKDHPV</sequence>
<gene>
    <name evidence="2" type="ORF">Tci_908475</name>
</gene>